<comment type="catalytic activity">
    <reaction evidence="15 17 19">
        <text>(6S)-NADHX + ADP = AMP + phosphate + NADH + H(+)</text>
        <dbReference type="Rhea" id="RHEA:32223"/>
        <dbReference type="ChEBI" id="CHEBI:15378"/>
        <dbReference type="ChEBI" id="CHEBI:43474"/>
        <dbReference type="ChEBI" id="CHEBI:57945"/>
        <dbReference type="ChEBI" id="CHEBI:64074"/>
        <dbReference type="ChEBI" id="CHEBI:456215"/>
        <dbReference type="ChEBI" id="CHEBI:456216"/>
        <dbReference type="EC" id="4.2.1.136"/>
    </reaction>
</comment>
<keyword evidence="10 17" id="KW-0520">NAD</keyword>
<dbReference type="Gene3D" id="3.40.50.10260">
    <property type="entry name" value="YjeF N-terminal domain"/>
    <property type="match status" value="1"/>
</dbReference>
<dbReference type="GO" id="GO:0046872">
    <property type="term" value="F:metal ion binding"/>
    <property type="evidence" value="ECO:0007669"/>
    <property type="project" value="UniProtKB-UniRule"/>
</dbReference>
<evidence type="ECO:0000256" key="15">
    <source>
        <dbReference type="ARBA" id="ARBA00048238"/>
    </source>
</evidence>
<dbReference type="InterPro" id="IPR030677">
    <property type="entry name" value="Nnr"/>
</dbReference>
<evidence type="ECO:0000256" key="2">
    <source>
        <dbReference type="ARBA" id="ARBA00000909"/>
    </source>
</evidence>
<comment type="catalytic activity">
    <reaction evidence="16 17 19">
        <text>(6S)-NADPHX + ADP = AMP + phosphate + NADPH + H(+)</text>
        <dbReference type="Rhea" id="RHEA:32235"/>
        <dbReference type="ChEBI" id="CHEBI:15378"/>
        <dbReference type="ChEBI" id="CHEBI:43474"/>
        <dbReference type="ChEBI" id="CHEBI:57783"/>
        <dbReference type="ChEBI" id="CHEBI:64076"/>
        <dbReference type="ChEBI" id="CHEBI:456215"/>
        <dbReference type="ChEBI" id="CHEBI:456216"/>
        <dbReference type="EC" id="4.2.1.136"/>
    </reaction>
</comment>
<keyword evidence="13" id="KW-0511">Multifunctional enzyme</keyword>
<evidence type="ECO:0000256" key="16">
    <source>
        <dbReference type="ARBA" id="ARBA00049209"/>
    </source>
</evidence>
<dbReference type="CDD" id="cd01171">
    <property type="entry name" value="YXKO-related"/>
    <property type="match status" value="1"/>
</dbReference>
<name>A0A2A4B9D9_9SPHN</name>
<dbReference type="Pfam" id="PF01256">
    <property type="entry name" value="Carb_kinase"/>
    <property type="match status" value="1"/>
</dbReference>
<feature type="binding site" evidence="18">
    <location>
        <position position="117"/>
    </location>
    <ligand>
        <name>K(+)</name>
        <dbReference type="ChEBI" id="CHEBI:29103"/>
    </ligand>
</feature>
<dbReference type="NCBIfam" id="TIGR00196">
    <property type="entry name" value="yjeF_cterm"/>
    <property type="match status" value="1"/>
</dbReference>
<keyword evidence="7 17" id="KW-0067">ATP-binding</keyword>
<dbReference type="GO" id="GO:0046496">
    <property type="term" value="P:nicotinamide nucleotide metabolic process"/>
    <property type="evidence" value="ECO:0007669"/>
    <property type="project" value="UniProtKB-UniRule"/>
</dbReference>
<feature type="binding site" evidence="17">
    <location>
        <begin position="370"/>
        <end position="374"/>
    </location>
    <ligand>
        <name>AMP</name>
        <dbReference type="ChEBI" id="CHEBI:456215"/>
    </ligand>
</feature>
<evidence type="ECO:0000256" key="13">
    <source>
        <dbReference type="ARBA" id="ARBA00023268"/>
    </source>
</evidence>
<dbReference type="Proteomes" id="UP000218366">
    <property type="component" value="Unassembled WGS sequence"/>
</dbReference>
<comment type="function">
    <text evidence="18">Catalyzes the epimerization of the S- and R-forms of NAD(P)HX, a damaged form of NAD(P)H that is a result of enzymatic or heat-dependent hydration. This is a prerequisite for the S-specific NAD(P)H-hydrate dehydratase to allow the repair of both epimers of NAD(P)HX.</text>
</comment>
<feature type="binding site" evidence="18">
    <location>
        <begin position="121"/>
        <end position="127"/>
    </location>
    <ligand>
        <name>(6S)-NADPHX</name>
        <dbReference type="ChEBI" id="CHEBI:64076"/>
    </ligand>
</feature>
<dbReference type="EC" id="5.1.99.6" evidence="19"/>
<keyword evidence="6 17" id="KW-0547">Nucleotide-binding</keyword>
<comment type="cofactor">
    <cofactor evidence="17">
        <name>Mg(2+)</name>
        <dbReference type="ChEBI" id="CHEBI:18420"/>
    </cofactor>
</comment>
<dbReference type="PROSITE" id="PS51385">
    <property type="entry name" value="YJEF_N"/>
    <property type="match status" value="1"/>
</dbReference>
<dbReference type="RefSeq" id="WP_096343079.1">
    <property type="nucleotide sequence ID" value="NZ_NWMW01000001.1"/>
</dbReference>
<evidence type="ECO:0000256" key="7">
    <source>
        <dbReference type="ARBA" id="ARBA00022840"/>
    </source>
</evidence>
<keyword evidence="9 18" id="KW-0630">Potassium</keyword>
<evidence type="ECO:0000256" key="9">
    <source>
        <dbReference type="ARBA" id="ARBA00022958"/>
    </source>
</evidence>
<comment type="subunit">
    <text evidence="17">Homotetramer.</text>
</comment>
<dbReference type="InterPro" id="IPR036652">
    <property type="entry name" value="YjeF_N_dom_sf"/>
</dbReference>
<evidence type="ECO:0000256" key="12">
    <source>
        <dbReference type="ARBA" id="ARBA00023239"/>
    </source>
</evidence>
<accession>A0A2A4B9D9</accession>
<dbReference type="AlphaFoldDB" id="A0A2A4B9D9"/>
<dbReference type="Pfam" id="PF03853">
    <property type="entry name" value="YjeF_N"/>
    <property type="match status" value="1"/>
</dbReference>
<dbReference type="HAMAP" id="MF_01965">
    <property type="entry name" value="NADHX_dehydratase"/>
    <property type="match status" value="1"/>
</dbReference>
<feature type="binding site" evidence="18">
    <location>
        <position position="61"/>
    </location>
    <ligand>
        <name>K(+)</name>
        <dbReference type="ChEBI" id="CHEBI:29103"/>
    </ligand>
</feature>
<dbReference type="InterPro" id="IPR029056">
    <property type="entry name" value="Ribokinase-like"/>
</dbReference>
<feature type="binding site" evidence="17">
    <location>
        <position position="398"/>
    </location>
    <ligand>
        <name>AMP</name>
        <dbReference type="ChEBI" id="CHEBI:456215"/>
    </ligand>
</feature>
<comment type="caution">
    <text evidence="18">Lacks conserved residue(s) required for the propagation of feature annotation.</text>
</comment>
<dbReference type="PANTHER" id="PTHR12592">
    <property type="entry name" value="ATP-DEPENDENT (S)-NAD(P)H-HYDRATE DEHYDRATASE FAMILY MEMBER"/>
    <property type="match status" value="1"/>
</dbReference>
<feature type="domain" description="YjeF N-terminal" evidence="21">
    <location>
        <begin position="14"/>
        <end position="207"/>
    </location>
</feature>
<dbReference type="Gene3D" id="3.40.1190.20">
    <property type="match status" value="1"/>
</dbReference>
<dbReference type="PROSITE" id="PS01050">
    <property type="entry name" value="YJEF_C_2"/>
    <property type="match status" value="1"/>
</dbReference>
<dbReference type="SUPFAM" id="SSF64153">
    <property type="entry name" value="YjeF N-terminal domain-like"/>
    <property type="match status" value="1"/>
</dbReference>
<evidence type="ECO:0000259" key="21">
    <source>
        <dbReference type="PROSITE" id="PS51385"/>
    </source>
</evidence>
<feature type="binding site" evidence="17">
    <location>
        <position position="337"/>
    </location>
    <ligand>
        <name>(6S)-NADPHX</name>
        <dbReference type="ChEBI" id="CHEBI:64076"/>
    </ligand>
</feature>
<evidence type="ECO:0000256" key="18">
    <source>
        <dbReference type="HAMAP-Rule" id="MF_01966"/>
    </source>
</evidence>
<evidence type="ECO:0000313" key="22">
    <source>
        <dbReference type="EMBL" id="PCD04687.1"/>
    </source>
</evidence>
<dbReference type="PROSITE" id="PS01049">
    <property type="entry name" value="YJEF_C_1"/>
    <property type="match status" value="1"/>
</dbReference>
<dbReference type="PIRSF" id="PIRSF017184">
    <property type="entry name" value="Nnr"/>
    <property type="match status" value="1"/>
</dbReference>
<dbReference type="GO" id="GO:0005524">
    <property type="term" value="F:ATP binding"/>
    <property type="evidence" value="ECO:0007669"/>
    <property type="project" value="UniProtKB-UniRule"/>
</dbReference>
<dbReference type="InterPro" id="IPR017953">
    <property type="entry name" value="Carbohydrate_kinase_pred_CS"/>
</dbReference>
<organism evidence="22 23">
    <name type="scientific">Sphingomonas spermidinifaciens</name>
    <dbReference type="NCBI Taxonomy" id="1141889"/>
    <lineage>
        <taxon>Bacteria</taxon>
        <taxon>Pseudomonadati</taxon>
        <taxon>Pseudomonadota</taxon>
        <taxon>Alphaproteobacteria</taxon>
        <taxon>Sphingomonadales</taxon>
        <taxon>Sphingomonadaceae</taxon>
        <taxon>Sphingomonas</taxon>
    </lineage>
</organism>
<dbReference type="GO" id="GO:0052856">
    <property type="term" value="F:NAD(P)HX epimerase activity"/>
    <property type="evidence" value="ECO:0007669"/>
    <property type="project" value="UniProtKB-UniRule"/>
</dbReference>
<keyword evidence="11 18" id="KW-0413">Isomerase</keyword>
<comment type="function">
    <text evidence="17">Catalyzes the dehydration of the S-form of NAD(P)HX at the expense of ADP, which is converted to AMP. Together with NAD(P)HX epimerase, which catalyzes the epimerization of the S- and R-forms, the enzyme allows the repair of both epimers of NAD(P)HX, a damaged form of NAD(P)H that is a result of enzymatic or heat-dependent hydration.</text>
</comment>
<gene>
    <name evidence="17" type="primary">nnrD</name>
    <name evidence="18" type="synonym">nnrE</name>
    <name evidence="22" type="ORF">COC42_03890</name>
</gene>
<comment type="catalytic activity">
    <reaction evidence="1 18 19">
        <text>(6R)-NADHX = (6S)-NADHX</text>
        <dbReference type="Rhea" id="RHEA:32215"/>
        <dbReference type="ChEBI" id="CHEBI:64074"/>
        <dbReference type="ChEBI" id="CHEBI:64075"/>
        <dbReference type="EC" id="5.1.99.6"/>
    </reaction>
</comment>
<comment type="function">
    <text evidence="14 19">Bifunctional enzyme that catalyzes the epimerization of the S- and R-forms of NAD(P)HX and the dehydration of the S-form of NAD(P)HX at the expense of ADP, which is converted to AMP. This allows the repair of both epimers of NAD(P)HX, a damaged form of NAD(P)H that is a result of enzymatic or heat-dependent hydration.</text>
</comment>
<dbReference type="EMBL" id="NWMW01000001">
    <property type="protein sequence ID" value="PCD04687.1"/>
    <property type="molecule type" value="Genomic_DNA"/>
</dbReference>
<evidence type="ECO:0000256" key="1">
    <source>
        <dbReference type="ARBA" id="ARBA00000013"/>
    </source>
</evidence>
<dbReference type="NCBIfam" id="TIGR00197">
    <property type="entry name" value="yjeF_nterm"/>
    <property type="match status" value="1"/>
</dbReference>
<comment type="cofactor">
    <cofactor evidence="18 19">
        <name>K(+)</name>
        <dbReference type="ChEBI" id="CHEBI:29103"/>
    </cofactor>
    <text evidence="18 19">Binds 1 potassium ion per subunit.</text>
</comment>
<evidence type="ECO:0000256" key="11">
    <source>
        <dbReference type="ARBA" id="ARBA00023235"/>
    </source>
</evidence>
<dbReference type="InterPro" id="IPR000631">
    <property type="entry name" value="CARKD"/>
</dbReference>
<keyword evidence="12 17" id="KW-0456">Lyase</keyword>
<keyword evidence="8 17" id="KW-0521">NADP</keyword>
<feature type="binding site" evidence="18">
    <location>
        <begin position="60"/>
        <end position="64"/>
    </location>
    <ligand>
        <name>(6S)-NADPHX</name>
        <dbReference type="ChEBI" id="CHEBI:64076"/>
    </ligand>
</feature>
<evidence type="ECO:0000259" key="20">
    <source>
        <dbReference type="PROSITE" id="PS51383"/>
    </source>
</evidence>
<comment type="similarity">
    <text evidence="4 19">In the C-terminal section; belongs to the NnrD/CARKD family.</text>
</comment>
<sequence length="454" mass="45621">MRATDAPILTAAEMRAVEAACFARGTSQAELMECAAAAVAREAARFARGRSILVLGGPGNNGGDAFAAARLLAAAGHDVTVGALGGRWSGAAEAMQAAWRGPTVDLADAPAQPVVVDGLFGIGLSRPIEGEVATAIARLRAAAGFVLAIDIASGLDADTGAAAGAVLRADATLALGAVKRGHLQGEGVAATGALLVDPIGLAVRSEVRMLAQPRIAPPGSDDHKYTRGLVGVVGGAMPGAARLAATAAARGGSGYVVLASADARVPLDAVVHREEIDPDRAAAVLVGPGLGRDDKARRTCEQWLTSNCALVIDGDALALVDVDSLARRPAPTILTPHAGEFARLFGPPAGDRIAAALEAARRSKAIVVLKGAATVIAAPDGSARVVQPPAWLSTAGTGDVLAGLVAARLAATRAPMRAACEAVWLHARAARLAGPALVADDLPMHIPHAIAECL</sequence>
<dbReference type="OrthoDB" id="9806925at2"/>
<protein>
    <recommendedName>
        <fullName evidence="19">Bifunctional NAD(P)H-hydrate repair enzyme</fullName>
    </recommendedName>
    <alternativeName>
        <fullName evidence="19">Nicotinamide nucleotide repair protein</fullName>
    </alternativeName>
    <domain>
        <recommendedName>
            <fullName evidence="19">ADP-dependent (S)-NAD(P)H-hydrate dehydratase</fullName>
            <ecNumber evidence="19">4.2.1.136</ecNumber>
        </recommendedName>
        <alternativeName>
            <fullName evidence="19">ADP-dependent NAD(P)HX dehydratase</fullName>
        </alternativeName>
    </domain>
    <domain>
        <recommendedName>
            <fullName evidence="19">NAD(P)H-hydrate epimerase</fullName>
            <ecNumber evidence="19">5.1.99.6</ecNumber>
        </recommendedName>
    </domain>
</protein>
<evidence type="ECO:0000256" key="5">
    <source>
        <dbReference type="ARBA" id="ARBA00022723"/>
    </source>
</evidence>
<dbReference type="PROSITE" id="PS51383">
    <property type="entry name" value="YJEF_C_3"/>
    <property type="match status" value="1"/>
</dbReference>
<keyword evidence="5 18" id="KW-0479">Metal-binding</keyword>
<comment type="similarity">
    <text evidence="3 19">In the N-terminal section; belongs to the NnrE/AIBP family.</text>
</comment>
<comment type="catalytic activity">
    <reaction evidence="2 18 19">
        <text>(6R)-NADPHX = (6S)-NADPHX</text>
        <dbReference type="Rhea" id="RHEA:32227"/>
        <dbReference type="ChEBI" id="CHEBI:64076"/>
        <dbReference type="ChEBI" id="CHEBI:64077"/>
        <dbReference type="EC" id="5.1.99.6"/>
    </reaction>
</comment>
<dbReference type="PANTHER" id="PTHR12592:SF0">
    <property type="entry name" value="ATP-DEPENDENT (S)-NAD(P)H-HYDRATE DEHYDRATASE"/>
    <property type="match status" value="1"/>
</dbReference>
<dbReference type="EC" id="4.2.1.136" evidence="19"/>
<evidence type="ECO:0000256" key="10">
    <source>
        <dbReference type="ARBA" id="ARBA00023027"/>
    </source>
</evidence>
<feature type="binding site" evidence="18">
    <location>
        <position position="150"/>
    </location>
    <ligand>
        <name>(6S)-NADPHX</name>
        <dbReference type="ChEBI" id="CHEBI:64076"/>
    </ligand>
</feature>
<evidence type="ECO:0000256" key="14">
    <source>
        <dbReference type="ARBA" id="ARBA00025153"/>
    </source>
</evidence>
<dbReference type="SUPFAM" id="SSF53613">
    <property type="entry name" value="Ribokinase-like"/>
    <property type="match status" value="1"/>
</dbReference>
<dbReference type="GO" id="GO:0052855">
    <property type="term" value="F:ADP-dependent NAD(P)H-hydrate dehydratase activity"/>
    <property type="evidence" value="ECO:0007669"/>
    <property type="project" value="UniProtKB-UniRule"/>
</dbReference>
<feature type="binding site" evidence="18">
    <location>
        <position position="153"/>
    </location>
    <ligand>
        <name>K(+)</name>
        <dbReference type="ChEBI" id="CHEBI:29103"/>
    </ligand>
</feature>
<evidence type="ECO:0000256" key="6">
    <source>
        <dbReference type="ARBA" id="ARBA00022741"/>
    </source>
</evidence>
<comment type="similarity">
    <text evidence="17">Belongs to the NnrD/CARKD family.</text>
</comment>
<feature type="binding site" evidence="17">
    <location>
        <position position="289"/>
    </location>
    <ligand>
        <name>(6S)-NADPHX</name>
        <dbReference type="ChEBI" id="CHEBI:64076"/>
    </ligand>
</feature>
<evidence type="ECO:0000256" key="3">
    <source>
        <dbReference type="ARBA" id="ARBA00006001"/>
    </source>
</evidence>
<evidence type="ECO:0000256" key="8">
    <source>
        <dbReference type="ARBA" id="ARBA00022857"/>
    </source>
</evidence>
<comment type="caution">
    <text evidence="22">The sequence shown here is derived from an EMBL/GenBank/DDBJ whole genome shotgun (WGS) entry which is preliminary data.</text>
</comment>
<proteinExistence type="inferred from homology"/>
<feature type="binding site" evidence="17">
    <location>
        <position position="240"/>
    </location>
    <ligand>
        <name>(6S)-NADPHX</name>
        <dbReference type="ChEBI" id="CHEBI:64076"/>
    </ligand>
</feature>
<dbReference type="InterPro" id="IPR004443">
    <property type="entry name" value="YjeF_N_dom"/>
</dbReference>
<evidence type="ECO:0000313" key="23">
    <source>
        <dbReference type="Proteomes" id="UP000218366"/>
    </source>
</evidence>
<evidence type="ECO:0000256" key="19">
    <source>
        <dbReference type="PIRNR" id="PIRNR017184"/>
    </source>
</evidence>
<dbReference type="HAMAP" id="MF_01966">
    <property type="entry name" value="NADHX_epimerase"/>
    <property type="match status" value="1"/>
</dbReference>
<dbReference type="GO" id="GO:0110051">
    <property type="term" value="P:metabolite repair"/>
    <property type="evidence" value="ECO:0007669"/>
    <property type="project" value="TreeGrafter"/>
</dbReference>
<feature type="domain" description="YjeF C-terminal" evidence="20">
    <location>
        <begin position="209"/>
        <end position="453"/>
    </location>
</feature>
<feature type="binding site" evidence="17">
    <location>
        <position position="399"/>
    </location>
    <ligand>
        <name>(6S)-NADPHX</name>
        <dbReference type="ChEBI" id="CHEBI:64076"/>
    </ligand>
</feature>
<evidence type="ECO:0000256" key="4">
    <source>
        <dbReference type="ARBA" id="ARBA00009524"/>
    </source>
</evidence>
<comment type="similarity">
    <text evidence="18">Belongs to the NnrE/AIBP family.</text>
</comment>
<reference evidence="22 23" key="1">
    <citation type="submission" date="2017-09" db="EMBL/GenBank/DDBJ databases">
        <title>Sphingomonas spermidinifaciens 9NM-10, whole genome shotgun sequence.</title>
        <authorList>
            <person name="Feng G."/>
            <person name="Zhu H."/>
        </authorList>
    </citation>
    <scope>NUCLEOTIDE SEQUENCE [LARGE SCALE GENOMIC DNA]</scope>
    <source>
        <strain evidence="22 23">9NM-10</strain>
    </source>
</reference>
<evidence type="ECO:0000256" key="17">
    <source>
        <dbReference type="HAMAP-Rule" id="MF_01965"/>
    </source>
</evidence>
<keyword evidence="23" id="KW-1185">Reference proteome</keyword>